<dbReference type="Proteomes" id="UP000014617">
    <property type="component" value="Unassembled WGS sequence"/>
</dbReference>
<accession>S3K784</accession>
<comment type="caution">
    <text evidence="1">The sequence shown here is derived from an EMBL/GenBank/DDBJ whole genome shotgun (WGS) entry which is preliminary data.</text>
</comment>
<sequence>MSVIILYNTFYGNDMGQLSVYPSILVQSQEKFPHIIPKSVLAIAHCQKPCLTKFLTIG</sequence>
<reference evidence="1 2" key="1">
    <citation type="journal article" date="2013" name="Genome Announc.">
        <title>Draft Genome Sequence of the Brazilian Toxic Bloom-Forming Cyanobacterium Microcystis aeruginosa Strain SPC777.</title>
        <authorList>
            <person name="Fiore M.F."/>
            <person name="Alvarenga D.O."/>
            <person name="Varani A.M."/>
            <person name="Hoff-Risseti C."/>
            <person name="Crespim E."/>
            <person name="Ramos R.T."/>
            <person name="Silva A."/>
            <person name="Schaker P.D."/>
            <person name="Heck K."/>
            <person name="Rigonato J."/>
            <person name="Schneider M.P."/>
        </authorList>
    </citation>
    <scope>NUCLEOTIDE SEQUENCE [LARGE SCALE GENOMIC DNA]</scope>
    <source>
        <strain evidence="2">SPC 777</strain>
    </source>
</reference>
<name>S3K784_MICAE</name>
<dbReference type="AlphaFoldDB" id="S3K784"/>
<organism evidence="1 2">
    <name type="scientific">Microcystis aeruginosa SPC777</name>
    <dbReference type="NCBI Taxonomy" id="482300"/>
    <lineage>
        <taxon>Bacteria</taxon>
        <taxon>Bacillati</taxon>
        <taxon>Cyanobacteriota</taxon>
        <taxon>Cyanophyceae</taxon>
        <taxon>Oscillatoriophycideae</taxon>
        <taxon>Chroococcales</taxon>
        <taxon>Microcystaceae</taxon>
        <taxon>Microcystis</taxon>
    </lineage>
</organism>
<gene>
    <name evidence="1" type="ORF">MAESPC_03186</name>
</gene>
<dbReference type="EMBL" id="ASZQ01000232">
    <property type="protein sequence ID" value="EPF20919.1"/>
    <property type="molecule type" value="Genomic_DNA"/>
</dbReference>
<evidence type="ECO:0000313" key="1">
    <source>
        <dbReference type="EMBL" id="EPF20919.1"/>
    </source>
</evidence>
<protein>
    <submittedName>
        <fullName evidence="1">Uncharacterized protein</fullName>
    </submittedName>
</protein>
<proteinExistence type="predicted"/>
<evidence type="ECO:0000313" key="2">
    <source>
        <dbReference type="Proteomes" id="UP000014617"/>
    </source>
</evidence>